<dbReference type="STRING" id="97331.A0A437A3P1"/>
<protein>
    <submittedName>
        <fullName evidence="1">Uncharacterized protein</fullName>
    </submittedName>
</protein>
<dbReference type="EMBL" id="SAEB01000006">
    <property type="protein sequence ID" value="RVD85766.1"/>
    <property type="molecule type" value="Genomic_DNA"/>
</dbReference>
<dbReference type="Proteomes" id="UP000283090">
    <property type="component" value="Unassembled WGS sequence"/>
</dbReference>
<comment type="caution">
    <text evidence="1">The sequence shown here is derived from an EMBL/GenBank/DDBJ whole genome shotgun (WGS) entry which is preliminary data.</text>
</comment>
<dbReference type="VEuPathDB" id="FungiDB:DFL_004073"/>
<dbReference type="RefSeq" id="XP_067491310.1">
    <property type="nucleotide sequence ID" value="XM_067633108.1"/>
</dbReference>
<reference evidence="1 2" key="1">
    <citation type="submission" date="2019-01" db="EMBL/GenBank/DDBJ databases">
        <title>Intercellular communication is required for trap formation in the nematode-trapping fungus Duddingtonia flagrans.</title>
        <authorList>
            <person name="Youssar L."/>
            <person name="Wernet V."/>
            <person name="Hensel N."/>
            <person name="Hildebrandt H.-G."/>
            <person name="Fischer R."/>
        </authorList>
    </citation>
    <scope>NUCLEOTIDE SEQUENCE [LARGE SCALE GENOMIC DNA]</scope>
    <source>
        <strain evidence="1 2">CBS H-5679</strain>
    </source>
</reference>
<organism evidence="1 2">
    <name type="scientific">Arthrobotrys flagrans</name>
    <name type="common">Nematode-trapping fungus</name>
    <name type="synonym">Trichothecium flagrans</name>
    <dbReference type="NCBI Taxonomy" id="97331"/>
    <lineage>
        <taxon>Eukaryota</taxon>
        <taxon>Fungi</taxon>
        <taxon>Dikarya</taxon>
        <taxon>Ascomycota</taxon>
        <taxon>Pezizomycotina</taxon>
        <taxon>Orbiliomycetes</taxon>
        <taxon>Orbiliales</taxon>
        <taxon>Orbiliaceae</taxon>
        <taxon>Arthrobotrys</taxon>
    </lineage>
</organism>
<keyword evidence="2" id="KW-1185">Reference proteome</keyword>
<dbReference type="AlphaFoldDB" id="A0A437A3P1"/>
<proteinExistence type="predicted"/>
<dbReference type="GeneID" id="93586384"/>
<dbReference type="OrthoDB" id="4062651at2759"/>
<name>A0A437A3P1_ARTFL</name>
<accession>A0A437A3P1</accession>
<sequence length="118" mass="13179">MFCTAANLRGEFSRLGKIHNAGVDSIRVPKLLGYVKHAVHDDIIGFLSERTPTKESRETLEIIEVGEEPREVGEKWAMKIRQTIDELHEIGAAWGTGSLGNDIIDECDDLWVTGFRNG</sequence>
<evidence type="ECO:0000313" key="2">
    <source>
        <dbReference type="Proteomes" id="UP000283090"/>
    </source>
</evidence>
<evidence type="ECO:0000313" key="1">
    <source>
        <dbReference type="EMBL" id="RVD85766.1"/>
    </source>
</evidence>
<gene>
    <name evidence="1" type="ORF">DFL_004073</name>
</gene>